<dbReference type="InterPro" id="IPR040442">
    <property type="entry name" value="Pyrv_kinase-like_dom_sf"/>
</dbReference>
<protein>
    <recommendedName>
        <fullName evidence="3">PEP-utilizing enzyme, TIM barrel domain protein</fullName>
    </recommendedName>
</protein>
<dbReference type="OrthoDB" id="2663996at2"/>
<dbReference type="SUPFAM" id="SSF51621">
    <property type="entry name" value="Phosphoenolpyruvate/pyruvate domain"/>
    <property type="match status" value="1"/>
</dbReference>
<evidence type="ECO:0008006" key="3">
    <source>
        <dbReference type="Google" id="ProtNLM"/>
    </source>
</evidence>
<dbReference type="InterPro" id="IPR010121">
    <property type="entry name" value="Pyruvate_phosphate_dikinase"/>
</dbReference>
<evidence type="ECO:0000313" key="1">
    <source>
        <dbReference type="EMBL" id="PAD74415.1"/>
    </source>
</evidence>
<name>A0A268EMS8_9BACL</name>
<dbReference type="RefSeq" id="WP_095266565.1">
    <property type="nucleotide sequence ID" value="NZ_NPBY01000057.1"/>
</dbReference>
<dbReference type="InterPro" id="IPR015813">
    <property type="entry name" value="Pyrv/PenolPyrv_kinase-like_dom"/>
</dbReference>
<proteinExistence type="predicted"/>
<reference evidence="1 2" key="1">
    <citation type="submission" date="2017-07" db="EMBL/GenBank/DDBJ databases">
        <title>Isolation and whole genome analysis of endospore-forming bacteria from heroin.</title>
        <authorList>
            <person name="Kalinowski J."/>
            <person name="Ahrens B."/>
            <person name="Al-Dilaimi A."/>
            <person name="Winkler A."/>
            <person name="Wibberg D."/>
            <person name="Schleenbecker U."/>
            <person name="Ruckert C."/>
            <person name="Wolfel R."/>
            <person name="Grass G."/>
        </authorList>
    </citation>
    <scope>NUCLEOTIDE SEQUENCE [LARGE SCALE GENOMIC DNA]</scope>
    <source>
        <strain evidence="1 2">7537-G1</strain>
    </source>
</reference>
<comment type="caution">
    <text evidence="1">The sequence shown here is derived from an EMBL/GenBank/DDBJ whole genome shotgun (WGS) entry which is preliminary data.</text>
</comment>
<dbReference type="Gene3D" id="3.20.20.60">
    <property type="entry name" value="Phosphoenolpyruvate-binding domains"/>
    <property type="match status" value="1"/>
</dbReference>
<evidence type="ECO:0000313" key="2">
    <source>
        <dbReference type="Proteomes" id="UP000215596"/>
    </source>
</evidence>
<dbReference type="Proteomes" id="UP000215596">
    <property type="component" value="Unassembled WGS sequence"/>
</dbReference>
<dbReference type="PANTHER" id="PTHR22931:SF9">
    <property type="entry name" value="PYRUVATE, PHOSPHATE DIKINASE 1, CHLOROPLASTIC"/>
    <property type="match status" value="1"/>
</dbReference>
<gene>
    <name evidence="1" type="ORF">CHH67_17865</name>
</gene>
<dbReference type="AlphaFoldDB" id="A0A268EMS8"/>
<dbReference type="EMBL" id="NPBY01000057">
    <property type="protein sequence ID" value="PAD74415.1"/>
    <property type="molecule type" value="Genomic_DNA"/>
</dbReference>
<accession>A0A268EMS8</accession>
<organism evidence="1 2">
    <name type="scientific">Paenibacillus campinasensis</name>
    <dbReference type="NCBI Taxonomy" id="66347"/>
    <lineage>
        <taxon>Bacteria</taxon>
        <taxon>Bacillati</taxon>
        <taxon>Bacillota</taxon>
        <taxon>Bacilli</taxon>
        <taxon>Bacillales</taxon>
        <taxon>Paenibacillaceae</taxon>
        <taxon>Paenibacillus</taxon>
    </lineage>
</organism>
<dbReference type="PANTHER" id="PTHR22931">
    <property type="entry name" value="PHOSPHOENOLPYRUVATE DIKINASE-RELATED"/>
    <property type="match status" value="1"/>
</dbReference>
<dbReference type="GO" id="GO:0050242">
    <property type="term" value="F:pyruvate, phosphate dikinase activity"/>
    <property type="evidence" value="ECO:0007669"/>
    <property type="project" value="InterPro"/>
</dbReference>
<sequence length="370" mass="41135">MTERQWDSSRELGERLYGVGERAGNRARAGASPETDVLNSFRAAGGITHEEVLLMLAAPEDIEEALRVTGAVHAGEVSPSLTRLLGWSDLNRHLKVLSCAACAEQIREDLRLGAQGVGLVRGEAALETAGVLREVFSAWLTAREESRAEFYRRRFIWLWTAYWVSVLQAAGDAPCAISLVQECYMTGFRGKGRDVLDAQLESIFRAVEQCWQAGIDCQPELLIMEPDDAEVFRSVQDFVEEVARQTLGEAGRSVRFRMGVLFGEGSDPEAAADVARIADMIVLDLEAQRFSYWSEEERKELQASFAAAISRIRTIKPELPIRVNGVDASDLRYAYKLGAQEVSCASRHLAAVRLTGARLELRRRSLPWTE</sequence>